<accession>A0ABU7L5J1</accession>
<gene>
    <name evidence="1" type="ORF">Q7514_04600</name>
</gene>
<dbReference type="SUPFAM" id="SSF140453">
    <property type="entry name" value="EsxAB dimer-like"/>
    <property type="match status" value="1"/>
</dbReference>
<reference evidence="1 2" key="1">
    <citation type="submission" date="2023-07" db="EMBL/GenBank/DDBJ databases">
        <authorList>
            <person name="Girao M."/>
            <person name="Carvalho M.F."/>
        </authorList>
    </citation>
    <scope>NUCLEOTIDE SEQUENCE [LARGE SCALE GENOMIC DNA]</scope>
    <source>
        <strain evidence="1 2">YIM65754</strain>
    </source>
</reference>
<protein>
    <recommendedName>
        <fullName evidence="3">WXG100 family type VII secretion target</fullName>
    </recommendedName>
</protein>
<dbReference type="InterPro" id="IPR036689">
    <property type="entry name" value="ESAT-6-like_sf"/>
</dbReference>
<proteinExistence type="predicted"/>
<dbReference type="RefSeq" id="WP_330132086.1">
    <property type="nucleotide sequence ID" value="NZ_JAUTXY010000002.1"/>
</dbReference>
<dbReference type="EMBL" id="JAUTXY010000002">
    <property type="protein sequence ID" value="MEE2056803.1"/>
    <property type="molecule type" value="Genomic_DNA"/>
</dbReference>
<evidence type="ECO:0008006" key="3">
    <source>
        <dbReference type="Google" id="ProtNLM"/>
    </source>
</evidence>
<dbReference type="Proteomes" id="UP001336020">
    <property type="component" value="Unassembled WGS sequence"/>
</dbReference>
<organism evidence="1 2">
    <name type="scientific">Rhodococcus artemisiae</name>
    <dbReference type="NCBI Taxonomy" id="714159"/>
    <lineage>
        <taxon>Bacteria</taxon>
        <taxon>Bacillati</taxon>
        <taxon>Actinomycetota</taxon>
        <taxon>Actinomycetes</taxon>
        <taxon>Mycobacteriales</taxon>
        <taxon>Nocardiaceae</taxon>
        <taxon>Rhodococcus</taxon>
    </lineage>
</organism>
<name>A0ABU7L5J1_9NOCA</name>
<evidence type="ECO:0000313" key="2">
    <source>
        <dbReference type="Proteomes" id="UP001336020"/>
    </source>
</evidence>
<comment type="caution">
    <text evidence="1">The sequence shown here is derived from an EMBL/GenBank/DDBJ whole genome shotgun (WGS) entry which is preliminary data.</text>
</comment>
<keyword evidence="2" id="KW-1185">Reference proteome</keyword>
<evidence type="ECO:0000313" key="1">
    <source>
        <dbReference type="EMBL" id="MEE2056803.1"/>
    </source>
</evidence>
<sequence length="330" mass="33207">MSPGVSAVEAWNPDALRTTADGLDTIVDSLDDRMKGLLNDQDVLAEQWKGDAANAAALRVVRERSLGSAIAGALLQVAGAYRTGAPIVEGARMHVVGLVRAAEHQSFTVHDNGIVDAANQISLLRALLPPGATYDTACLQLERQAAELSVALVDALQQATTAANDVTGRINNAIARLEDAASAATPGKLVKSDHGEFSWVPDWSATTASSTIGFMADSTKEGLKAAALSTGDDVARGIARSLGPAAAALGTVPAIVNDIEGGMDPAQAIVTEGAGSAVGFVTAMGGAKAGAALGTLIAPGAGTAVGIVAGALAGGAFTYLTSKSLQSIWN</sequence>